<dbReference type="PANTHER" id="PTHR34825:SF1">
    <property type="entry name" value="AAA-ATPASE-LIKE DOMAIN-CONTAINING PROTEIN"/>
    <property type="match status" value="1"/>
</dbReference>
<dbReference type="OrthoDB" id="5553900at2759"/>
<proteinExistence type="predicted"/>
<gene>
    <name evidence="2" type="ORF">GGI19_001892</name>
</gene>
<evidence type="ECO:0000313" key="3">
    <source>
        <dbReference type="Proteomes" id="UP001140011"/>
    </source>
</evidence>
<dbReference type="InterPro" id="IPR018631">
    <property type="entry name" value="AAA-ATPase-like_dom"/>
</dbReference>
<organism evidence="2 3">
    <name type="scientific">Coemansia pectinata</name>
    <dbReference type="NCBI Taxonomy" id="1052879"/>
    <lineage>
        <taxon>Eukaryota</taxon>
        <taxon>Fungi</taxon>
        <taxon>Fungi incertae sedis</taxon>
        <taxon>Zoopagomycota</taxon>
        <taxon>Kickxellomycotina</taxon>
        <taxon>Kickxellomycetes</taxon>
        <taxon>Kickxellales</taxon>
        <taxon>Kickxellaceae</taxon>
        <taxon>Coemansia</taxon>
    </lineage>
</organism>
<sequence length="217" mass="24194">MLALFLSMNTSTTTLANRCRRFEQSDLYRQHETFFNDHFAKYPVFSMDFSHSLPSTAEAATSILWGNVISACKGSMEYFDTLANTFQEGNLGRFASIGDMKLAIRGIQEAHEKFRTDSSITGSGCGGFLKALMEVLYNCPGGQGSVVTIDEYDKPIFYALHELGISEEAREDIANVYSQFYTTIFKNNLYLRLGLMVGVFKVPLSGVLSEENSANVF</sequence>
<dbReference type="Proteomes" id="UP001140011">
    <property type="component" value="Unassembled WGS sequence"/>
</dbReference>
<feature type="domain" description="AAA-ATPase-like" evidence="1">
    <location>
        <begin position="30"/>
        <end position="207"/>
    </location>
</feature>
<evidence type="ECO:0000313" key="2">
    <source>
        <dbReference type="EMBL" id="KAJ2755139.1"/>
    </source>
</evidence>
<name>A0A9W8H0S2_9FUNG</name>
<dbReference type="AlphaFoldDB" id="A0A9W8H0S2"/>
<keyword evidence="3" id="KW-1185">Reference proteome</keyword>
<accession>A0A9W8H0S2</accession>
<reference evidence="2" key="1">
    <citation type="submission" date="2022-07" db="EMBL/GenBank/DDBJ databases">
        <title>Phylogenomic reconstructions and comparative analyses of Kickxellomycotina fungi.</title>
        <authorList>
            <person name="Reynolds N.K."/>
            <person name="Stajich J.E."/>
            <person name="Barry K."/>
            <person name="Grigoriev I.V."/>
            <person name="Crous P."/>
            <person name="Smith M.E."/>
        </authorList>
    </citation>
    <scope>NUCLEOTIDE SEQUENCE</scope>
    <source>
        <strain evidence="2">BCRC 34297</strain>
    </source>
</reference>
<dbReference type="Pfam" id="PF09820">
    <property type="entry name" value="AAA-ATPase_like"/>
    <property type="match status" value="1"/>
</dbReference>
<evidence type="ECO:0000259" key="1">
    <source>
        <dbReference type="Pfam" id="PF09820"/>
    </source>
</evidence>
<comment type="caution">
    <text evidence="2">The sequence shown here is derived from an EMBL/GenBank/DDBJ whole genome shotgun (WGS) entry which is preliminary data.</text>
</comment>
<dbReference type="EMBL" id="JANBUH010000076">
    <property type="protein sequence ID" value="KAJ2755139.1"/>
    <property type="molecule type" value="Genomic_DNA"/>
</dbReference>
<protein>
    <recommendedName>
        <fullName evidence="1">AAA-ATPase-like domain-containing protein</fullName>
    </recommendedName>
</protein>
<dbReference type="PANTHER" id="PTHR34825">
    <property type="entry name" value="CONSERVED PROTEIN, WITH A WEAK D-GALACTARATE DEHYDRATASE/ALTRONATE HYDROLASE DOMAIN"/>
    <property type="match status" value="1"/>
</dbReference>